<keyword evidence="6" id="KW-0472">Membrane</keyword>
<comment type="subcellular location">
    <subcellularLocation>
        <location evidence="1">Cell membrane</location>
        <topology evidence="1">Peripheral membrane protein</topology>
    </subcellularLocation>
</comment>
<dbReference type="PANTHER" id="PTHR42788">
    <property type="entry name" value="TAURINE IMPORT ATP-BINDING PROTEIN-RELATED"/>
    <property type="match status" value="1"/>
</dbReference>
<evidence type="ECO:0000256" key="5">
    <source>
        <dbReference type="ARBA" id="ARBA00022840"/>
    </source>
</evidence>
<feature type="domain" description="ABC transporter" evidence="7">
    <location>
        <begin position="29"/>
        <end position="259"/>
    </location>
</feature>
<gene>
    <name evidence="8" type="ORF">MNQ99_17205</name>
</gene>
<keyword evidence="5 8" id="KW-0067">ATP-binding</keyword>
<dbReference type="InterPro" id="IPR027417">
    <property type="entry name" value="P-loop_NTPase"/>
</dbReference>
<evidence type="ECO:0000313" key="8">
    <source>
        <dbReference type="EMBL" id="UNK45631.1"/>
    </source>
</evidence>
<evidence type="ECO:0000256" key="1">
    <source>
        <dbReference type="ARBA" id="ARBA00004202"/>
    </source>
</evidence>
<dbReference type="CDD" id="cd03293">
    <property type="entry name" value="ABC_NrtD_SsuB_transporters"/>
    <property type="match status" value="1"/>
</dbReference>
<evidence type="ECO:0000313" key="9">
    <source>
        <dbReference type="Proteomes" id="UP000829069"/>
    </source>
</evidence>
<dbReference type="InterPro" id="IPR003593">
    <property type="entry name" value="AAA+_ATPase"/>
</dbReference>
<evidence type="ECO:0000256" key="6">
    <source>
        <dbReference type="ARBA" id="ARBA00023136"/>
    </source>
</evidence>
<dbReference type="Gene3D" id="3.40.50.300">
    <property type="entry name" value="P-loop containing nucleotide triphosphate hydrolases"/>
    <property type="match status" value="1"/>
</dbReference>
<keyword evidence="2" id="KW-0813">Transport</keyword>
<proteinExistence type="predicted"/>
<dbReference type="SUPFAM" id="SSF52540">
    <property type="entry name" value="P-loop containing nucleoside triphosphate hydrolases"/>
    <property type="match status" value="1"/>
</dbReference>
<dbReference type="PANTHER" id="PTHR42788:SF7">
    <property type="entry name" value="NITRATE ABC TRANSPORTER ATP-BINDING PROTEIN"/>
    <property type="match status" value="1"/>
</dbReference>
<evidence type="ECO:0000259" key="7">
    <source>
        <dbReference type="PROSITE" id="PS50893"/>
    </source>
</evidence>
<accession>A0ABY3WBC3</accession>
<dbReference type="SMART" id="SM00382">
    <property type="entry name" value="AAA"/>
    <property type="match status" value="1"/>
</dbReference>
<protein>
    <submittedName>
        <fullName evidence="8">ABC transporter ATP-binding protein</fullName>
    </submittedName>
</protein>
<dbReference type="RefSeq" id="WP_241913822.1">
    <property type="nucleotide sequence ID" value="NZ_CP093326.1"/>
</dbReference>
<dbReference type="InterPro" id="IPR050166">
    <property type="entry name" value="ABC_transporter_ATP-bind"/>
</dbReference>
<dbReference type="InterPro" id="IPR017871">
    <property type="entry name" value="ABC_transporter-like_CS"/>
</dbReference>
<organism evidence="8 9">
    <name type="scientific">Arthrobacter sulfonylureivorans</name>
    <dbReference type="NCBI Taxonomy" id="2486855"/>
    <lineage>
        <taxon>Bacteria</taxon>
        <taxon>Bacillati</taxon>
        <taxon>Actinomycetota</taxon>
        <taxon>Actinomycetes</taxon>
        <taxon>Micrococcales</taxon>
        <taxon>Micrococcaceae</taxon>
        <taxon>Arthrobacter</taxon>
    </lineage>
</organism>
<dbReference type="GO" id="GO:0005524">
    <property type="term" value="F:ATP binding"/>
    <property type="evidence" value="ECO:0007669"/>
    <property type="project" value="UniProtKB-KW"/>
</dbReference>
<reference evidence="8 9" key="1">
    <citation type="submission" date="2022-03" db="EMBL/GenBank/DDBJ databases">
        <title>Isotopic signatures of nitrous oxide derived from detoxification processes.</title>
        <authorList>
            <person name="Behrendt U."/>
            <person name="Buchen C."/>
            <person name="Well R."/>
            <person name="Ulrich A."/>
            <person name="Rohe L."/>
            <person name="Kolb S."/>
            <person name="Schloter M."/>
            <person name="Horn M.A."/>
            <person name="Augustin J."/>
        </authorList>
    </citation>
    <scope>NUCLEOTIDE SEQUENCE [LARGE SCALE GENOMIC DNA]</scope>
    <source>
        <strain evidence="8 9">S4-C24</strain>
    </source>
</reference>
<dbReference type="PROSITE" id="PS00211">
    <property type="entry name" value="ABC_TRANSPORTER_1"/>
    <property type="match status" value="1"/>
</dbReference>
<keyword evidence="3" id="KW-1003">Cell membrane</keyword>
<dbReference type="PROSITE" id="PS50893">
    <property type="entry name" value="ABC_TRANSPORTER_2"/>
    <property type="match status" value="1"/>
</dbReference>
<keyword evidence="9" id="KW-1185">Reference proteome</keyword>
<evidence type="ECO:0000256" key="4">
    <source>
        <dbReference type="ARBA" id="ARBA00022741"/>
    </source>
</evidence>
<dbReference type="Proteomes" id="UP000829069">
    <property type="component" value="Chromosome"/>
</dbReference>
<dbReference type="EMBL" id="CP093326">
    <property type="protein sequence ID" value="UNK45631.1"/>
    <property type="molecule type" value="Genomic_DNA"/>
</dbReference>
<evidence type="ECO:0000256" key="3">
    <source>
        <dbReference type="ARBA" id="ARBA00022475"/>
    </source>
</evidence>
<evidence type="ECO:0000256" key="2">
    <source>
        <dbReference type="ARBA" id="ARBA00022448"/>
    </source>
</evidence>
<sequence>MNQEESLLETNPSFADNHGDAPEGLAFDLAGVSVDLATEGGKLSILQDVNFAMKTGEIVGIVGRSGTGKTTLLRVLGGLLAPTSGVARVYGQAIDGPPATVVTVFQDYGNALLPWRTVARNVGLGLERTMSKAEREARVDEALKMVGLHSRGNEFPWRLSGGMQQRVQIARALAMRPRILLMDEPFGALDAMTKAALQDELLKVKEQTGATILFITHDMDEAVYLSDRVFVIAGSPGTLTLQYDVDLARPRHQINTRELPAYLAARHELALALEVE</sequence>
<keyword evidence="4" id="KW-0547">Nucleotide-binding</keyword>
<dbReference type="InterPro" id="IPR003439">
    <property type="entry name" value="ABC_transporter-like_ATP-bd"/>
</dbReference>
<name>A0ABY3WBC3_9MICC</name>
<dbReference type="Pfam" id="PF00005">
    <property type="entry name" value="ABC_tran"/>
    <property type="match status" value="1"/>
</dbReference>